<reference evidence="1" key="1">
    <citation type="submission" date="2023-04" db="EMBL/GenBank/DDBJ databases">
        <title>Ambrosiozyma monospora NBRC 1965.</title>
        <authorList>
            <person name="Ichikawa N."/>
            <person name="Sato H."/>
            <person name="Tonouchi N."/>
        </authorList>
    </citation>
    <scope>NUCLEOTIDE SEQUENCE</scope>
    <source>
        <strain evidence="1">NBRC 1965</strain>
    </source>
</reference>
<evidence type="ECO:0000313" key="2">
    <source>
        <dbReference type="Proteomes" id="UP001165063"/>
    </source>
</evidence>
<dbReference type="AlphaFoldDB" id="A0A9W7DHJ2"/>
<accession>A0A9W7DHJ2</accession>
<dbReference type="Proteomes" id="UP001165063">
    <property type="component" value="Unassembled WGS sequence"/>
</dbReference>
<dbReference type="EMBL" id="BSXU01003659">
    <property type="protein sequence ID" value="GMG40300.1"/>
    <property type="molecule type" value="Genomic_DNA"/>
</dbReference>
<gene>
    <name evidence="1" type="ORF">Amon01_000606900</name>
</gene>
<keyword evidence="2" id="KW-1185">Reference proteome</keyword>
<sequence length="180" mass="20003">MDAILNLFEAGDKTSSYMKRSSTFMKAIKELESAFDGNRLEAHRSVITILRLEMDMIGFPGLAPRLYKAALTCLKESRTKGCTTIFDHDDIVSKLGSENSHLESSFKGNTPDDFKTTTIGDVKHWRAGAVPGFKEANYDHYISTSKPVAQINMVSFADEPAFKRTTLTSVTTVDHTERGN</sequence>
<organism evidence="1 2">
    <name type="scientific">Ambrosiozyma monospora</name>
    <name type="common">Yeast</name>
    <name type="synonym">Endomycopsis monosporus</name>
    <dbReference type="NCBI Taxonomy" id="43982"/>
    <lineage>
        <taxon>Eukaryota</taxon>
        <taxon>Fungi</taxon>
        <taxon>Dikarya</taxon>
        <taxon>Ascomycota</taxon>
        <taxon>Saccharomycotina</taxon>
        <taxon>Pichiomycetes</taxon>
        <taxon>Pichiales</taxon>
        <taxon>Pichiaceae</taxon>
        <taxon>Ambrosiozyma</taxon>
    </lineage>
</organism>
<proteinExistence type="predicted"/>
<evidence type="ECO:0000313" key="1">
    <source>
        <dbReference type="EMBL" id="GMG40300.1"/>
    </source>
</evidence>
<name>A0A9W7DHJ2_AMBMO</name>
<protein>
    <submittedName>
        <fullName evidence="1">Unnamed protein product</fullName>
    </submittedName>
</protein>
<comment type="caution">
    <text evidence="1">The sequence shown here is derived from an EMBL/GenBank/DDBJ whole genome shotgun (WGS) entry which is preliminary data.</text>
</comment>